<evidence type="ECO:0000256" key="4">
    <source>
        <dbReference type="ARBA" id="ARBA00022272"/>
    </source>
</evidence>
<dbReference type="SUPFAM" id="SSF51366">
    <property type="entry name" value="Ribulose-phoshate binding barrel"/>
    <property type="match status" value="1"/>
</dbReference>
<dbReference type="PANTHER" id="PTHR42894:SF1">
    <property type="entry name" value="N-(5'-PHOSPHORIBOSYL)ANTHRANILATE ISOMERASE"/>
    <property type="match status" value="1"/>
</dbReference>
<sequence length="222" mass="23210">MIVKFCGATTENEIVAMAAAGADLVGLWHGVPGGRADLPAARLAALAAVALTGGRLRPMVVTFSSDTRALLAAVAASRVPCVQLHGFQPPSVVRALRRDGPPGLEIVKVLHLRAGVCLEERLTDAYERAGTDYFLMDAVTADGRLGSTAEPLADPAVTALADRIGLPFLLAGGLHAGNANEFTRARAHPRFLGIDVDSAARAADGFLRADRARAVVDAWRTV</sequence>
<dbReference type="EMBL" id="JANUGP010000008">
    <property type="protein sequence ID" value="MCS0602267.1"/>
    <property type="molecule type" value="Genomic_DNA"/>
</dbReference>
<dbReference type="GO" id="GO:0016853">
    <property type="term" value="F:isomerase activity"/>
    <property type="evidence" value="ECO:0007669"/>
    <property type="project" value="UniProtKB-KW"/>
</dbReference>
<evidence type="ECO:0000256" key="1">
    <source>
        <dbReference type="ARBA" id="ARBA00001164"/>
    </source>
</evidence>
<organism evidence="11 12">
    <name type="scientific">Streptomyces pyxinicus</name>
    <dbReference type="NCBI Taxonomy" id="2970331"/>
    <lineage>
        <taxon>Bacteria</taxon>
        <taxon>Bacillati</taxon>
        <taxon>Actinomycetota</taxon>
        <taxon>Actinomycetes</taxon>
        <taxon>Kitasatosporales</taxon>
        <taxon>Streptomycetaceae</taxon>
        <taxon>Streptomyces</taxon>
    </lineage>
</organism>
<dbReference type="HAMAP" id="MF_00135">
    <property type="entry name" value="PRAI"/>
    <property type="match status" value="1"/>
</dbReference>
<evidence type="ECO:0000313" key="11">
    <source>
        <dbReference type="EMBL" id="MCS0602267.1"/>
    </source>
</evidence>
<evidence type="ECO:0000259" key="10">
    <source>
        <dbReference type="Pfam" id="PF00697"/>
    </source>
</evidence>
<dbReference type="EC" id="5.3.1.24" evidence="3 9"/>
<keyword evidence="8 9" id="KW-0413">Isomerase</keyword>
<evidence type="ECO:0000256" key="3">
    <source>
        <dbReference type="ARBA" id="ARBA00012572"/>
    </source>
</evidence>
<comment type="similarity">
    <text evidence="9">Belongs to the TrpF family.</text>
</comment>
<dbReference type="InterPro" id="IPR013785">
    <property type="entry name" value="Aldolase_TIM"/>
</dbReference>
<evidence type="ECO:0000256" key="9">
    <source>
        <dbReference type="HAMAP-Rule" id="MF_00135"/>
    </source>
</evidence>
<keyword evidence="6 9" id="KW-0822">Tryptophan biosynthesis</keyword>
<comment type="caution">
    <text evidence="11">The sequence shown here is derived from an EMBL/GenBank/DDBJ whole genome shotgun (WGS) entry which is preliminary data.</text>
</comment>
<gene>
    <name evidence="9" type="primary">trpF</name>
    <name evidence="11" type="ORF">NX794_13770</name>
</gene>
<accession>A0ABT2B1F3</accession>
<keyword evidence="7 9" id="KW-0057">Aromatic amino acid biosynthesis</keyword>
<feature type="domain" description="N-(5'phosphoribosyl) anthranilate isomerase (PRAI)" evidence="10">
    <location>
        <begin position="50"/>
        <end position="199"/>
    </location>
</feature>
<keyword evidence="12" id="KW-1185">Reference proteome</keyword>
<protein>
    <recommendedName>
        <fullName evidence="4 9">N-(5'-phosphoribosyl)anthranilate isomerase</fullName>
        <shortName evidence="9">PRAI</shortName>
        <ecNumber evidence="3 9">5.3.1.24</ecNumber>
    </recommendedName>
</protein>
<dbReference type="Gene3D" id="3.20.20.70">
    <property type="entry name" value="Aldolase class I"/>
    <property type="match status" value="1"/>
</dbReference>
<dbReference type="InterPro" id="IPR044643">
    <property type="entry name" value="TrpF_fam"/>
</dbReference>
<reference evidence="11 12" key="1">
    <citation type="submission" date="2022-08" db="EMBL/GenBank/DDBJ databases">
        <authorList>
            <person name="Somphong A."/>
            <person name="Phongsopitanun W."/>
        </authorList>
    </citation>
    <scope>NUCLEOTIDE SEQUENCE [LARGE SCALE GENOMIC DNA]</scope>
    <source>
        <strain evidence="11 12">LP11</strain>
    </source>
</reference>
<evidence type="ECO:0000313" key="12">
    <source>
        <dbReference type="Proteomes" id="UP001205612"/>
    </source>
</evidence>
<dbReference type="Proteomes" id="UP001205612">
    <property type="component" value="Unassembled WGS sequence"/>
</dbReference>
<dbReference type="InterPro" id="IPR011060">
    <property type="entry name" value="RibuloseP-bd_barrel"/>
</dbReference>
<evidence type="ECO:0000256" key="7">
    <source>
        <dbReference type="ARBA" id="ARBA00023141"/>
    </source>
</evidence>
<comment type="pathway">
    <text evidence="2 9">Amino-acid biosynthesis; L-tryptophan biosynthesis; L-tryptophan from chorismate: step 3/5.</text>
</comment>
<name>A0ABT2B1F3_9ACTN</name>
<comment type="catalytic activity">
    <reaction evidence="1 9">
        <text>N-(5-phospho-beta-D-ribosyl)anthranilate = 1-(2-carboxyphenylamino)-1-deoxy-D-ribulose 5-phosphate</text>
        <dbReference type="Rhea" id="RHEA:21540"/>
        <dbReference type="ChEBI" id="CHEBI:18277"/>
        <dbReference type="ChEBI" id="CHEBI:58613"/>
        <dbReference type="EC" id="5.3.1.24"/>
    </reaction>
</comment>
<evidence type="ECO:0000256" key="2">
    <source>
        <dbReference type="ARBA" id="ARBA00004664"/>
    </source>
</evidence>
<dbReference type="Pfam" id="PF00697">
    <property type="entry name" value="PRAI"/>
    <property type="match status" value="1"/>
</dbReference>
<dbReference type="InterPro" id="IPR001240">
    <property type="entry name" value="PRAI_dom"/>
</dbReference>
<dbReference type="RefSeq" id="WP_258778778.1">
    <property type="nucleotide sequence ID" value="NZ_JANUGP010000008.1"/>
</dbReference>
<keyword evidence="5 9" id="KW-0028">Amino-acid biosynthesis</keyword>
<evidence type="ECO:0000256" key="5">
    <source>
        <dbReference type="ARBA" id="ARBA00022605"/>
    </source>
</evidence>
<evidence type="ECO:0000256" key="6">
    <source>
        <dbReference type="ARBA" id="ARBA00022822"/>
    </source>
</evidence>
<proteinExistence type="inferred from homology"/>
<dbReference type="PANTHER" id="PTHR42894">
    <property type="entry name" value="N-(5'-PHOSPHORIBOSYL)ANTHRANILATE ISOMERASE"/>
    <property type="match status" value="1"/>
</dbReference>
<evidence type="ECO:0000256" key="8">
    <source>
        <dbReference type="ARBA" id="ARBA00023235"/>
    </source>
</evidence>